<evidence type="ECO:0000313" key="6">
    <source>
        <dbReference type="EMBL" id="GAB1286989.1"/>
    </source>
</evidence>
<dbReference type="EMBL" id="BAAFST010000002">
    <property type="protein sequence ID" value="GAB1286989.1"/>
    <property type="molecule type" value="Genomic_DNA"/>
</dbReference>
<feature type="compositionally biased region" description="Polar residues" evidence="4">
    <location>
        <begin position="1"/>
        <end position="10"/>
    </location>
</feature>
<comment type="caution">
    <text evidence="6">The sequence shown here is derived from an EMBL/GenBank/DDBJ whole genome shotgun (WGS) entry which is preliminary data.</text>
</comment>
<dbReference type="InterPro" id="IPR016024">
    <property type="entry name" value="ARM-type_fold"/>
</dbReference>
<keyword evidence="7" id="KW-1185">Reference proteome</keyword>
<dbReference type="Gene3D" id="3.40.50.11210">
    <property type="entry name" value="Rap/Ran-GAP"/>
    <property type="match status" value="1"/>
</dbReference>
<dbReference type="InterPro" id="IPR027107">
    <property type="entry name" value="Tuberin/Ral-act_asu"/>
</dbReference>
<dbReference type="SUPFAM" id="SSF48371">
    <property type="entry name" value="ARM repeat"/>
    <property type="match status" value="1"/>
</dbReference>
<dbReference type="PANTHER" id="PTHR10063:SF2">
    <property type="entry name" value="RAL GTPASE-ACTIVATING PROTEIN SUBUNIT ALPHA-2"/>
    <property type="match status" value="1"/>
</dbReference>
<organism evidence="6 7">
    <name type="scientific">Apodemus speciosus</name>
    <name type="common">Large Japanese field mouse</name>
    <dbReference type="NCBI Taxonomy" id="105296"/>
    <lineage>
        <taxon>Eukaryota</taxon>
        <taxon>Metazoa</taxon>
        <taxon>Chordata</taxon>
        <taxon>Craniata</taxon>
        <taxon>Vertebrata</taxon>
        <taxon>Euteleostomi</taxon>
        <taxon>Mammalia</taxon>
        <taxon>Eutheria</taxon>
        <taxon>Euarchontoglires</taxon>
        <taxon>Glires</taxon>
        <taxon>Rodentia</taxon>
        <taxon>Myomorpha</taxon>
        <taxon>Muroidea</taxon>
        <taxon>Muridae</taxon>
        <taxon>Murinae</taxon>
        <taxon>Apodemus</taxon>
    </lineage>
</organism>
<evidence type="ECO:0000256" key="2">
    <source>
        <dbReference type="ARBA" id="ARBA00022553"/>
    </source>
</evidence>
<feature type="compositionally biased region" description="Basic and acidic residues" evidence="4">
    <location>
        <begin position="71"/>
        <end position="90"/>
    </location>
</feature>
<dbReference type="InterPro" id="IPR000331">
    <property type="entry name" value="Rap/Ran_GAP_dom"/>
</dbReference>
<gene>
    <name evidence="6" type="ORF">APTSU1_000221900</name>
</gene>
<dbReference type="Pfam" id="PF02145">
    <property type="entry name" value="Rap_GAP"/>
    <property type="match status" value="1"/>
</dbReference>
<evidence type="ECO:0000313" key="7">
    <source>
        <dbReference type="Proteomes" id="UP001623349"/>
    </source>
</evidence>
<sequence>MTSGGQSSGPPSLHGGPFPLSRLPSTGQKVEHSQNLSSSESKSVQESKGHVTHEHEGITILVRRSSSPAELDLKDDLQQTHGRCRERQKSESTGSDTAVGYSNEAELPVSPWQACEEDPDLSTPTDAVADSDARHWLQLSPTDASNLTDSRECLADDCSIIAGGNLTGWHPDSAAVLWRRVLGILGDVNNIQSPKIHAKVFGYLYELWYKLAKIRDNLAISLDNQSSPSPPLLIPPLRMFASWLFKATTLPNEYKEGKLQAYRLICAMMTRRQDVLPNSDFLVHFYLVMHLGLTSEDQRSGSSLVCVKGCSCTQSRRSSEPLASRREDQSGSVCMDVLNTIIKNCSPRFFSLGLPGFSMLVGDFITAAARVLSTDMLAAPRSEALTLLGSLVCFPNTYQELPLLQSVPGVSDVVTGAEDVKHYLINILLKNATEEPNECARCIAICSLGVWICEELAQCAFHPQVKDAINVIGVTLKKLLDFPNKIVAQVACDVLQLLVSYWEKLQMFETALPRKMAEILVATIAFLLPSAEYSSVETDKKFIVSLLLCLLDWCMALPVSALLHPVSTAVLEELHPSRAPLLDYIYRVLHCCVCGSSTYTQQSHYTLTLADLSSTDYDPFLPLANVRNSEPVQCHASADLGNLLTVEEGGYDYRYTILCSGKEKKRRSVELIPLTARMVMAHLVNHLGHYPLSGGPAVLHSLVSENHDNAHVEGTELSSEVFRSPNLQLFVFNDSTLISYLQTPAEGPAGGTSGGSLSDVRVIVRDISGKYSWDGKVLYGPLEGRLAPNGRNPSFQISGWHNHMSGSQKDLFHSEEGDDVLDRLLENIGHTSPECLLPSQLNLNEPSPTPCAMNCDQEKEIIEVILRQSTQEDEYVQRCNSNSAVKVTSQRQPSPVEPRGPFYFCRLLLDDLGMNSWDRRKNFHLLKKNSKLLRELKNLDSRQCRETHKIAVFYIAEGQEDKCSILANERGSQAYEDFVAGLGWEVDLSTHCGFMGGLQRNGSTGQTAPYYATSTVEVIFHVSTRMPSDSDDSLTKKLRHLGNDEVHIVWSEHSRDYRRGIIPTAFGDVSIIIYPMKNHMFFITITKKPEVPFFGPLFDGAIVSGKLLPGLICATCINASRASYEERALYLEAIIQNHREVMTFEDFAAQVFSPSPSYSLGGTGLKYILVSLRYLSKGS</sequence>
<dbReference type="PANTHER" id="PTHR10063">
    <property type="entry name" value="TUBERIN"/>
    <property type="match status" value="1"/>
</dbReference>
<feature type="compositionally biased region" description="Basic and acidic residues" evidence="4">
    <location>
        <begin position="43"/>
        <end position="57"/>
    </location>
</feature>
<name>A0ABQ0EIZ9_APOSI</name>
<evidence type="ECO:0000259" key="5">
    <source>
        <dbReference type="PROSITE" id="PS50085"/>
    </source>
</evidence>
<dbReference type="InterPro" id="IPR035974">
    <property type="entry name" value="Rap/Ran-GAP_sf"/>
</dbReference>
<dbReference type="Proteomes" id="UP001623349">
    <property type="component" value="Unassembled WGS sequence"/>
</dbReference>
<reference evidence="6 7" key="1">
    <citation type="submission" date="2024-08" db="EMBL/GenBank/DDBJ databases">
        <title>The draft genome of Apodemus speciosus.</title>
        <authorList>
            <person name="Nabeshima K."/>
            <person name="Suzuki S."/>
            <person name="Onuma M."/>
        </authorList>
    </citation>
    <scope>NUCLEOTIDE SEQUENCE [LARGE SCALE GENOMIC DNA]</scope>
    <source>
        <strain evidence="6">IB14-021</strain>
    </source>
</reference>
<accession>A0ABQ0EIZ9</accession>
<feature type="compositionally biased region" description="Low complexity" evidence="4">
    <location>
        <begin position="33"/>
        <end position="42"/>
    </location>
</feature>
<keyword evidence="1 3" id="KW-0343">GTPase activation</keyword>
<evidence type="ECO:0000256" key="3">
    <source>
        <dbReference type="PROSITE-ProRule" id="PRU00165"/>
    </source>
</evidence>
<keyword evidence="2" id="KW-0597">Phosphoprotein</keyword>
<evidence type="ECO:0000256" key="1">
    <source>
        <dbReference type="ARBA" id="ARBA00022468"/>
    </source>
</evidence>
<feature type="domain" description="Rap-GAP" evidence="5">
    <location>
        <begin position="936"/>
        <end position="1144"/>
    </location>
</feature>
<dbReference type="PROSITE" id="PS50085">
    <property type="entry name" value="RAPGAP"/>
    <property type="match status" value="1"/>
</dbReference>
<proteinExistence type="predicted"/>
<dbReference type="SUPFAM" id="SSF111347">
    <property type="entry name" value="Rap/Ran-GAP"/>
    <property type="match status" value="1"/>
</dbReference>
<evidence type="ECO:0000256" key="4">
    <source>
        <dbReference type="SAM" id="MobiDB-lite"/>
    </source>
</evidence>
<feature type="region of interest" description="Disordered" evidence="4">
    <location>
        <begin position="1"/>
        <end position="101"/>
    </location>
</feature>
<protein>
    <submittedName>
        <fullName evidence="6">Ral GTPase-activating protein subunit alpha-2</fullName>
    </submittedName>
</protein>